<keyword evidence="1 9" id="KW-0963">Cytoplasm</keyword>
<evidence type="ECO:0000256" key="12">
    <source>
        <dbReference type="PIRSR" id="PIRSR004803-3"/>
    </source>
</evidence>
<dbReference type="PIRSF" id="PIRSF004803">
    <property type="entry name" value="RnjA"/>
    <property type="match status" value="1"/>
</dbReference>
<dbReference type="InterPro" id="IPR042173">
    <property type="entry name" value="RNase_J_2"/>
</dbReference>
<evidence type="ECO:0000256" key="4">
    <source>
        <dbReference type="ARBA" id="ARBA00022759"/>
    </source>
</evidence>
<dbReference type="PANTHER" id="PTHR43694:SF1">
    <property type="entry name" value="RIBONUCLEASE J"/>
    <property type="match status" value="1"/>
</dbReference>
<dbReference type="Proteomes" id="UP000070383">
    <property type="component" value="Unassembled WGS sequence"/>
</dbReference>
<feature type="active site" description="Proton donor" evidence="10">
    <location>
        <position position="201"/>
    </location>
</feature>
<comment type="cofactor">
    <cofactor evidence="12">
        <name>Zn(2+)</name>
        <dbReference type="ChEBI" id="CHEBI:29105"/>
    </cofactor>
    <text evidence="12">Binds 2 Zn(2+) ions per subunit. It is not clear if Zn(2+) or Mg(2+) is physiologically important.</text>
</comment>
<evidence type="ECO:0000256" key="8">
    <source>
        <dbReference type="ARBA" id="ARBA00022884"/>
    </source>
</evidence>
<reference evidence="15" key="1">
    <citation type="submission" date="2016-01" db="EMBL/GenBank/DDBJ databases">
        <authorList>
            <person name="Mitreva M."/>
            <person name="Pepin K.H."/>
            <person name="Mihindukulasuriya K.A."/>
            <person name="Fulton R."/>
            <person name="Fronick C."/>
            <person name="O'Laughlin M."/>
            <person name="Miner T."/>
            <person name="Herter B."/>
            <person name="Rosa B.A."/>
            <person name="Cordes M."/>
            <person name="Tomlinson C."/>
            <person name="Wollam A."/>
            <person name="Palsikar V.B."/>
            <person name="Mardis E.R."/>
            <person name="Wilson R.K."/>
        </authorList>
    </citation>
    <scope>NUCLEOTIDE SEQUENCE [LARGE SCALE GENOMIC DNA]</scope>
    <source>
        <strain evidence="15">MJR8151</strain>
    </source>
</reference>
<evidence type="ECO:0000256" key="2">
    <source>
        <dbReference type="ARBA" id="ARBA00022722"/>
    </source>
</evidence>
<keyword evidence="15" id="KW-1185">Reference proteome</keyword>
<keyword evidence="6 12" id="KW-0862">Zinc</keyword>
<dbReference type="InterPro" id="IPR036866">
    <property type="entry name" value="RibonucZ/Hydroxyglut_hydro"/>
</dbReference>
<dbReference type="Gene3D" id="3.60.15.10">
    <property type="entry name" value="Ribonuclease Z/Hydroxyacylglutathione hydrolase-like"/>
    <property type="match status" value="1"/>
</dbReference>
<keyword evidence="5 9" id="KW-0378">Hydrolase</keyword>
<keyword evidence="8 9" id="KW-0694">RNA-binding</keyword>
<comment type="subunit">
    <text evidence="9">Homodimer, may be a subunit of the RNA degradosome.</text>
</comment>
<dbReference type="InterPro" id="IPR055132">
    <property type="entry name" value="RNase_J_b_CASP"/>
</dbReference>
<evidence type="ECO:0000256" key="9">
    <source>
        <dbReference type="HAMAP-Rule" id="MF_01491"/>
    </source>
</evidence>
<accession>A0A133KDC3</accession>
<dbReference type="GO" id="GO:0008270">
    <property type="term" value="F:zinc ion binding"/>
    <property type="evidence" value="ECO:0007669"/>
    <property type="project" value="InterPro"/>
</dbReference>
<dbReference type="Pfam" id="PF22505">
    <property type="entry name" value="RNase_J_b_CASP"/>
    <property type="match status" value="1"/>
</dbReference>
<feature type="binding site" evidence="12">
    <location>
        <position position="82"/>
    </location>
    <ligand>
        <name>Zn(2+)</name>
        <dbReference type="ChEBI" id="CHEBI:29105"/>
        <label>1</label>
        <note>catalytic</note>
    </ligand>
</feature>
<keyword evidence="7 9" id="KW-0269">Exonuclease</keyword>
<evidence type="ECO:0000256" key="10">
    <source>
        <dbReference type="PIRSR" id="PIRSR004803-1"/>
    </source>
</evidence>
<evidence type="ECO:0000256" key="1">
    <source>
        <dbReference type="ARBA" id="ARBA00022490"/>
    </source>
</evidence>
<gene>
    <name evidence="9" type="primary">rnj</name>
    <name evidence="14" type="ORF">HMPREF3200_01307</name>
</gene>
<comment type="caution">
    <text evidence="14">The sequence shown here is derived from an EMBL/GenBank/DDBJ whole genome shotgun (WGS) entry which is preliminary data.</text>
</comment>
<dbReference type="PROSITE" id="PS01292">
    <property type="entry name" value="UPF0036"/>
    <property type="match status" value="1"/>
</dbReference>
<dbReference type="InterPro" id="IPR030854">
    <property type="entry name" value="RNase_J_bac"/>
</dbReference>
<feature type="active site" description="Proton acceptor" evidence="10">
    <location>
        <position position="374"/>
    </location>
</feature>
<comment type="cofactor">
    <cofactor evidence="12">
        <name>Ca(2+)</name>
        <dbReference type="ChEBI" id="CHEBI:29108"/>
    </cofactor>
    <text evidence="12">Binds 1 Ca(2+) cation per subunit. Seen in 1 crystal structure, it is not clear if it is physiologically important.</text>
</comment>
<dbReference type="GO" id="GO:0004534">
    <property type="term" value="F:5'-3' RNA exonuclease activity"/>
    <property type="evidence" value="ECO:0007669"/>
    <property type="project" value="UniProtKB-UniRule"/>
</dbReference>
<evidence type="ECO:0000256" key="6">
    <source>
        <dbReference type="ARBA" id="ARBA00022833"/>
    </source>
</evidence>
<feature type="binding site" evidence="9 11">
    <location>
        <begin position="370"/>
        <end position="374"/>
    </location>
    <ligand>
        <name>substrate</name>
    </ligand>
</feature>
<feature type="binding site" evidence="12">
    <location>
        <position position="169"/>
    </location>
    <ligand>
        <name>Zn(2+)</name>
        <dbReference type="ChEBI" id="CHEBI:29105"/>
        <label>1</label>
        <note>catalytic</note>
    </ligand>
</feature>
<sequence>MSKKEGVKMQNDKKLRIIPLGGLQEVGKNCTLVEYGNDMIMIDCGLTFPDAEMLGVDIVIPDFTYVEENKNKLRGIFVTHGHEDHIGAIPYFLKNVDTNVYCSKLTKGLLENKFKEHGLNPNKIKMVNVNNTVKAGSLSAEFIRVSHSIPDSCAIAVRSPIGTVIFTGDFKMDFTPIDNDPTDIQRLAELGKKGVLALFADSTNVEREGYSLSEKTVGDTFIQIFGRAKSRIIVATFASNLHRVQQIIYAAERYNKKVALSGRSMLNNVRIASELGYLKIKSNTIIDMKNIKNYADDEIVVLSTGTQGEPLSALTRMANKEHKQINLNETDTVILSSSAIPGNEMAINNTINNLTKIGCKIIYSSLAKVHASGHACQEEIKLMYQLTTPKYLIPAHGEVRQLQKHAEIAEDMGQAKENILIGKNGDVYEFTKKTGAINGRVQAGNILVDGSGIGDVGNIVLKDRKHLSEDGLMVVSLTFDKHTQQLLAGPEIVSRGFVYVKENQDIIENAKDVVLRSIKKCSDKDIRAISQIKYKIREDLKSYIYNELGRDPMILPVISELESNESYK</sequence>
<dbReference type="SUPFAM" id="SSF56281">
    <property type="entry name" value="Metallo-hydrolase/oxidoreductase"/>
    <property type="match status" value="1"/>
</dbReference>
<dbReference type="HAMAP" id="MF_01491">
    <property type="entry name" value="RNase_J_bact"/>
    <property type="match status" value="1"/>
</dbReference>
<feature type="binding site" evidence="12">
    <location>
        <position position="147"/>
    </location>
    <ligand>
        <name>Zn(2+)</name>
        <dbReference type="ChEBI" id="CHEBI:29105"/>
        <label>1</label>
        <note>catalytic</note>
    </ligand>
</feature>
<dbReference type="SMART" id="SM00849">
    <property type="entry name" value="Lactamase_B"/>
    <property type="match status" value="1"/>
</dbReference>
<keyword evidence="4 9" id="KW-0255">Endonuclease</keyword>
<keyword evidence="9" id="KW-0698">rRNA processing</keyword>
<dbReference type="PANTHER" id="PTHR43694">
    <property type="entry name" value="RIBONUCLEASE J"/>
    <property type="match status" value="1"/>
</dbReference>
<evidence type="ECO:0000256" key="11">
    <source>
        <dbReference type="PIRSR" id="PIRSR004803-2"/>
    </source>
</evidence>
<keyword evidence="12" id="KW-0106">Calcium</keyword>
<dbReference type="STRING" id="33036.HMPREF3200_01307"/>
<dbReference type="Gene3D" id="3.10.20.580">
    <property type="match status" value="1"/>
</dbReference>
<dbReference type="GO" id="GO:0004521">
    <property type="term" value="F:RNA endonuclease activity"/>
    <property type="evidence" value="ECO:0007669"/>
    <property type="project" value="UniProtKB-UniRule"/>
</dbReference>
<dbReference type="NCBIfam" id="TIGR00649">
    <property type="entry name" value="MG423"/>
    <property type="match status" value="1"/>
</dbReference>
<dbReference type="InterPro" id="IPR004613">
    <property type="entry name" value="RNase_J"/>
</dbReference>
<protein>
    <recommendedName>
        <fullName evidence="9">Ribonuclease J</fullName>
        <shortName evidence="9">RNase J</shortName>
        <ecNumber evidence="9">3.1.-.-</ecNumber>
    </recommendedName>
</protein>
<proteinExistence type="inferred from homology"/>
<comment type="subcellular location">
    <subcellularLocation>
        <location evidence="9">Cytoplasm</location>
    </subcellularLocation>
</comment>
<evidence type="ECO:0000259" key="13">
    <source>
        <dbReference type="SMART" id="SM00849"/>
    </source>
</evidence>
<feature type="binding site" evidence="11">
    <location>
        <begin position="238"/>
        <end position="240"/>
    </location>
    <ligand>
        <name>substrate</name>
    </ligand>
</feature>
<feature type="binding site" evidence="12">
    <location>
        <position position="396"/>
    </location>
    <ligand>
        <name>Zn(2+)</name>
        <dbReference type="ChEBI" id="CHEBI:29105"/>
        <label>1</label>
        <note>catalytic</note>
    </ligand>
</feature>
<comment type="similarity">
    <text evidence="9">Belongs to the metallo-beta-lactamase superfamily. RNA-metabolizing metallo-beta-lactamase-like family. Bacterial RNase J subfamily.</text>
</comment>
<dbReference type="EMBL" id="LRPM01000048">
    <property type="protein sequence ID" value="KWZ77487.1"/>
    <property type="molecule type" value="Genomic_DNA"/>
</dbReference>
<dbReference type="InterPro" id="IPR001279">
    <property type="entry name" value="Metallo-B-lactamas"/>
</dbReference>
<keyword evidence="2 9" id="KW-0540">Nuclease</keyword>
<dbReference type="InterPro" id="IPR001587">
    <property type="entry name" value="RNase_J_CS"/>
</dbReference>
<feature type="binding site" evidence="12">
    <location>
        <position position="84"/>
    </location>
    <ligand>
        <name>Zn(2+)</name>
        <dbReference type="ChEBI" id="CHEBI:29105"/>
        <label>1</label>
        <note>catalytic</note>
    </ligand>
</feature>
<feature type="binding site" evidence="12">
    <location>
        <position position="57"/>
    </location>
    <ligand>
        <name>Ca(2+)</name>
        <dbReference type="ChEBI" id="CHEBI:29108"/>
    </ligand>
</feature>
<evidence type="ECO:0000256" key="3">
    <source>
        <dbReference type="ARBA" id="ARBA00022723"/>
    </source>
</evidence>
<keyword evidence="3 12" id="KW-0479">Metal-binding</keyword>
<evidence type="ECO:0000313" key="14">
    <source>
        <dbReference type="EMBL" id="KWZ77487.1"/>
    </source>
</evidence>
<dbReference type="Pfam" id="PF17770">
    <property type="entry name" value="RNase_J_C"/>
    <property type="match status" value="1"/>
</dbReference>
<dbReference type="Pfam" id="PF00753">
    <property type="entry name" value="Lactamase_B"/>
    <property type="match status" value="1"/>
</dbReference>
<dbReference type="InterPro" id="IPR011108">
    <property type="entry name" value="RMMBL"/>
</dbReference>
<feature type="binding site" evidence="12">
    <location>
        <position position="55"/>
    </location>
    <ligand>
        <name>Ca(2+)</name>
        <dbReference type="ChEBI" id="CHEBI:29108"/>
    </ligand>
</feature>
<dbReference type="Pfam" id="PF07521">
    <property type="entry name" value="RMMBL"/>
    <property type="match status" value="1"/>
</dbReference>
<dbReference type="InterPro" id="IPR041636">
    <property type="entry name" value="RNase_J_C"/>
</dbReference>
<evidence type="ECO:0000256" key="5">
    <source>
        <dbReference type="ARBA" id="ARBA00022801"/>
    </source>
</evidence>
<evidence type="ECO:0000313" key="15">
    <source>
        <dbReference type="Proteomes" id="UP000070383"/>
    </source>
</evidence>
<evidence type="ECO:0000256" key="7">
    <source>
        <dbReference type="ARBA" id="ARBA00022839"/>
    </source>
</evidence>
<feature type="domain" description="Metallo-beta-lactamase" evidence="13">
    <location>
        <begin position="27"/>
        <end position="221"/>
    </location>
</feature>
<feature type="binding site" evidence="12">
    <location>
        <position position="85"/>
    </location>
    <ligand>
        <name>Zn(2+)</name>
        <dbReference type="ChEBI" id="CHEBI:29105"/>
        <label>1</label>
        <note>catalytic</note>
    </ligand>
</feature>
<feature type="binding site" evidence="12">
    <location>
        <position position="80"/>
    </location>
    <ligand>
        <name>Zn(2+)</name>
        <dbReference type="ChEBI" id="CHEBI:29105"/>
        <label>1</label>
        <note>catalytic</note>
    </ligand>
</feature>
<dbReference type="GO" id="GO:0005737">
    <property type="term" value="C:cytoplasm"/>
    <property type="evidence" value="ECO:0007669"/>
    <property type="project" value="UniProtKB-SubCell"/>
</dbReference>
<comment type="function">
    <text evidence="9">An RNase that has 5'-3' exonuclease and possibly endonuclease activity. Involved in maturation of rRNA and in some organisms also mRNA maturation and/or decay.</text>
</comment>
<dbReference type="GO" id="GO:0006364">
    <property type="term" value="P:rRNA processing"/>
    <property type="evidence" value="ECO:0007669"/>
    <property type="project" value="UniProtKB-UniRule"/>
</dbReference>
<organism evidence="14 15">
    <name type="scientific">Anaerococcus tetradius</name>
    <dbReference type="NCBI Taxonomy" id="33036"/>
    <lineage>
        <taxon>Bacteria</taxon>
        <taxon>Bacillati</taxon>
        <taxon>Bacillota</taxon>
        <taxon>Tissierellia</taxon>
        <taxon>Tissierellales</taxon>
        <taxon>Peptoniphilaceae</taxon>
        <taxon>Anaerococcus</taxon>
    </lineage>
</organism>
<dbReference type="Gene3D" id="3.40.50.10710">
    <property type="entry name" value="Metallo-hydrolase/oxidoreductase"/>
    <property type="match status" value="1"/>
</dbReference>
<dbReference type="CDD" id="cd07714">
    <property type="entry name" value="RNaseJ_MBL-fold"/>
    <property type="match status" value="1"/>
</dbReference>
<dbReference type="AlphaFoldDB" id="A0A133KDC3"/>
<name>A0A133KDC3_9FIRM</name>
<dbReference type="EC" id="3.1.-.-" evidence="9"/>
<feature type="binding site" evidence="12">
    <location>
        <position position="449"/>
    </location>
    <ligand>
        <name>Ca(2+)</name>
        <dbReference type="ChEBI" id="CHEBI:29108"/>
    </ligand>
</feature>
<dbReference type="PATRIC" id="fig|33036.3.peg.1295"/>
<dbReference type="GO" id="GO:0003723">
    <property type="term" value="F:RNA binding"/>
    <property type="evidence" value="ECO:0007669"/>
    <property type="project" value="UniProtKB-UniRule"/>
</dbReference>